<evidence type="ECO:0000313" key="3">
    <source>
        <dbReference type="Proteomes" id="UP000233491"/>
    </source>
</evidence>
<evidence type="ECO:0000313" key="2">
    <source>
        <dbReference type="EMBL" id="PKR89486.1"/>
    </source>
</evidence>
<dbReference type="PROSITE" id="PS50005">
    <property type="entry name" value="TPR"/>
    <property type="match status" value="2"/>
</dbReference>
<dbReference type="GO" id="GO:0035269">
    <property type="term" value="P:protein O-linked glycosylation via mannose"/>
    <property type="evidence" value="ECO:0007669"/>
    <property type="project" value="TreeGrafter"/>
</dbReference>
<dbReference type="PANTHER" id="PTHR44216">
    <property type="entry name" value="PROTEIN O-MANNOSYL-TRANSFERASE TMTC2"/>
    <property type="match status" value="1"/>
</dbReference>
<organism evidence="2 3">
    <name type="scientific">Pleomorphomonas diazotrophica</name>
    <dbReference type="NCBI Taxonomy" id="1166257"/>
    <lineage>
        <taxon>Bacteria</taxon>
        <taxon>Pseudomonadati</taxon>
        <taxon>Pseudomonadota</taxon>
        <taxon>Alphaproteobacteria</taxon>
        <taxon>Hyphomicrobiales</taxon>
        <taxon>Pleomorphomonadaceae</taxon>
        <taxon>Pleomorphomonas</taxon>
    </lineage>
</organism>
<accession>A0A1I4T8S7</accession>
<dbReference type="InterPro" id="IPR019734">
    <property type="entry name" value="TPR_rpt"/>
</dbReference>
<gene>
    <name evidence="2" type="ORF">CXZ10_08910</name>
</gene>
<proteinExistence type="predicted"/>
<dbReference type="InterPro" id="IPR052384">
    <property type="entry name" value="TMTC_O-mannosyltransferase"/>
</dbReference>
<evidence type="ECO:0008006" key="4">
    <source>
        <dbReference type="Google" id="ProtNLM"/>
    </source>
</evidence>
<feature type="repeat" description="TPR" evidence="1">
    <location>
        <begin position="74"/>
        <end position="107"/>
    </location>
</feature>
<dbReference type="Gene3D" id="1.25.40.10">
    <property type="entry name" value="Tetratricopeptide repeat domain"/>
    <property type="match status" value="1"/>
</dbReference>
<dbReference type="OrthoDB" id="6193797at2"/>
<dbReference type="Proteomes" id="UP000233491">
    <property type="component" value="Unassembled WGS sequence"/>
</dbReference>
<dbReference type="SUPFAM" id="SSF53756">
    <property type="entry name" value="UDP-Glycosyltransferase/glycogen phosphorylase"/>
    <property type="match status" value="1"/>
</dbReference>
<keyword evidence="1" id="KW-0802">TPR repeat</keyword>
<dbReference type="SMART" id="SM00028">
    <property type="entry name" value="TPR"/>
    <property type="match status" value="3"/>
</dbReference>
<dbReference type="SUPFAM" id="SSF48452">
    <property type="entry name" value="TPR-like"/>
    <property type="match status" value="1"/>
</dbReference>
<feature type="repeat" description="TPR" evidence="1">
    <location>
        <begin position="108"/>
        <end position="141"/>
    </location>
</feature>
<dbReference type="Gene3D" id="3.40.50.2000">
    <property type="entry name" value="Glycogen Phosphorylase B"/>
    <property type="match status" value="1"/>
</dbReference>
<reference evidence="2 3" key="1">
    <citation type="submission" date="2017-12" db="EMBL/GenBank/DDBJ databases">
        <title>Anaerobic carbon monoxide metabolism by Pleomorphomonas carboxyditropha sp. nov., a new mesophilic hydrogenogenic carboxidotroph.</title>
        <authorList>
            <person name="Esquivel-Elizondo S."/>
            <person name="Krajmalnik-Brown R."/>
        </authorList>
    </citation>
    <scope>NUCLEOTIDE SEQUENCE [LARGE SCALE GENOMIC DNA]</scope>
    <source>
        <strain evidence="2 3">R5-392</strain>
    </source>
</reference>
<dbReference type="Pfam" id="PF13432">
    <property type="entry name" value="TPR_16"/>
    <property type="match status" value="1"/>
</dbReference>
<protein>
    <recommendedName>
        <fullName evidence="4">Tetratricopeptide repeat protein</fullName>
    </recommendedName>
</protein>
<comment type="caution">
    <text evidence="2">The sequence shown here is derived from an EMBL/GenBank/DDBJ whole genome shotgun (WGS) entry which is preliminary data.</text>
</comment>
<evidence type="ECO:0000256" key="1">
    <source>
        <dbReference type="PROSITE-ProRule" id="PRU00339"/>
    </source>
</evidence>
<dbReference type="GO" id="GO:0000030">
    <property type="term" value="F:mannosyltransferase activity"/>
    <property type="evidence" value="ECO:0007669"/>
    <property type="project" value="TreeGrafter"/>
</dbReference>
<dbReference type="EMBL" id="PJNW01000005">
    <property type="protein sequence ID" value="PKR89486.1"/>
    <property type="molecule type" value="Genomic_DNA"/>
</dbReference>
<dbReference type="RefSeq" id="WP_101288795.1">
    <property type="nucleotide sequence ID" value="NZ_FOUQ01000005.1"/>
</dbReference>
<dbReference type="InterPro" id="IPR011990">
    <property type="entry name" value="TPR-like_helical_dom_sf"/>
</dbReference>
<keyword evidence="3" id="KW-1185">Reference proteome</keyword>
<name>A0A1I4T8S7_9HYPH</name>
<sequence length="483" mass="49906">MTETVVDQLMARAAVAEASHKWIEAVALYEVALVRSPDHVPAMLGAAAAARANGDHARAVVFLMRADRTEPGRADIALALGEALAATSRLAEAAAAFERARAVRPLDAGLAARLGRARLAAGDAAGAVSAFETALRLDPAEPKVLDGLGSALAAAGRPLEAVEAFRRTGDSGPRADRAAALLVLGDMAGGFADLDAIATPPTWTARLPAWDGYPLDRPLVVWTGADLLDLVALAPALPLARSLVADLVLVTPRPFVRLASALAGVGHVVADTDDLADWVEVAGAAAPLVGLPHRLGLTAGSFASAKPLLTAEPMLVDRWGARLDLGRGRPAIGLQWGGGLGLADLAPLAGIGDLRFVALERLPSTMLARSSAPSGWEVTGTPVRVEHPGPDYEAGVDARVDCAALLSRLDAVVAVDSLPLRLAGLLGRPGVALLPAAANWLWKLEGDRTSAYPSLSLLRQDAIGGLSALLPVALQRVREVLRS</sequence>
<dbReference type="AlphaFoldDB" id="A0A1I4T8S7"/>
<dbReference type="PANTHER" id="PTHR44216:SF3">
    <property type="entry name" value="PROTEIN O-MANNOSYL-TRANSFERASE TMTC2"/>
    <property type="match status" value="1"/>
</dbReference>